<evidence type="ECO:0000313" key="2">
    <source>
        <dbReference type="EMBL" id="KAK3298252.1"/>
    </source>
</evidence>
<keyword evidence="3" id="KW-1185">Reference proteome</keyword>
<dbReference type="GeneID" id="87839055"/>
<sequence>MAVKAHIPLFLDGDGLQLSTQLLDLLPAQFDVLLTFTYDEPGRKLDGIWRDEDFEAAEAFAANEELHNNEDDVDDNDNYEHDEADDDNSKEEVKGMSLDTLLTPRVPSIIVLLQSIRKEAPEEKTAVASRTRELRQHSLYRCTGHINMDDRVENLRLFDQAALGPSVLFLSATAGVTGLNIATASRLSSASLNSVLILIPSSSGVSTVYSRHTLSMCIA</sequence>
<gene>
    <name evidence="2" type="ORF">B0H64DRAFT_370774</name>
</gene>
<organism evidence="2 3">
    <name type="scientific">Chaetomium fimeti</name>
    <dbReference type="NCBI Taxonomy" id="1854472"/>
    <lineage>
        <taxon>Eukaryota</taxon>
        <taxon>Fungi</taxon>
        <taxon>Dikarya</taxon>
        <taxon>Ascomycota</taxon>
        <taxon>Pezizomycotina</taxon>
        <taxon>Sordariomycetes</taxon>
        <taxon>Sordariomycetidae</taxon>
        <taxon>Sordariales</taxon>
        <taxon>Chaetomiaceae</taxon>
        <taxon>Chaetomium</taxon>
    </lineage>
</organism>
<dbReference type="AlphaFoldDB" id="A0AAE0HKJ5"/>
<name>A0AAE0HKJ5_9PEZI</name>
<dbReference type="EMBL" id="JAUEPN010000002">
    <property type="protein sequence ID" value="KAK3298252.1"/>
    <property type="molecule type" value="Genomic_DNA"/>
</dbReference>
<protein>
    <recommendedName>
        <fullName evidence="4">Helicase C-terminal domain-containing protein</fullName>
    </recommendedName>
</protein>
<feature type="compositionally biased region" description="Acidic residues" evidence="1">
    <location>
        <begin position="71"/>
        <end position="89"/>
    </location>
</feature>
<comment type="caution">
    <text evidence="2">The sequence shown here is derived from an EMBL/GenBank/DDBJ whole genome shotgun (WGS) entry which is preliminary data.</text>
</comment>
<accession>A0AAE0HKJ5</accession>
<proteinExistence type="predicted"/>
<dbReference type="Proteomes" id="UP001278766">
    <property type="component" value="Unassembled WGS sequence"/>
</dbReference>
<reference evidence="2" key="1">
    <citation type="journal article" date="2023" name="Mol. Phylogenet. Evol.">
        <title>Genome-scale phylogeny and comparative genomics of the fungal order Sordariales.</title>
        <authorList>
            <person name="Hensen N."/>
            <person name="Bonometti L."/>
            <person name="Westerberg I."/>
            <person name="Brannstrom I.O."/>
            <person name="Guillou S."/>
            <person name="Cros-Aarteil S."/>
            <person name="Calhoun S."/>
            <person name="Haridas S."/>
            <person name="Kuo A."/>
            <person name="Mondo S."/>
            <person name="Pangilinan J."/>
            <person name="Riley R."/>
            <person name="LaButti K."/>
            <person name="Andreopoulos B."/>
            <person name="Lipzen A."/>
            <person name="Chen C."/>
            <person name="Yan M."/>
            <person name="Daum C."/>
            <person name="Ng V."/>
            <person name="Clum A."/>
            <person name="Steindorff A."/>
            <person name="Ohm R.A."/>
            <person name="Martin F."/>
            <person name="Silar P."/>
            <person name="Natvig D.O."/>
            <person name="Lalanne C."/>
            <person name="Gautier V."/>
            <person name="Ament-Velasquez S.L."/>
            <person name="Kruys A."/>
            <person name="Hutchinson M.I."/>
            <person name="Powell A.J."/>
            <person name="Barry K."/>
            <person name="Miller A.N."/>
            <person name="Grigoriev I.V."/>
            <person name="Debuchy R."/>
            <person name="Gladieux P."/>
            <person name="Hiltunen Thoren M."/>
            <person name="Johannesson H."/>
        </authorList>
    </citation>
    <scope>NUCLEOTIDE SEQUENCE</scope>
    <source>
        <strain evidence="2">CBS 168.71</strain>
    </source>
</reference>
<reference evidence="2" key="2">
    <citation type="submission" date="2023-06" db="EMBL/GenBank/DDBJ databases">
        <authorList>
            <consortium name="Lawrence Berkeley National Laboratory"/>
            <person name="Haridas S."/>
            <person name="Hensen N."/>
            <person name="Bonometti L."/>
            <person name="Westerberg I."/>
            <person name="Brannstrom I.O."/>
            <person name="Guillou S."/>
            <person name="Cros-Aarteil S."/>
            <person name="Calhoun S."/>
            <person name="Kuo A."/>
            <person name="Mondo S."/>
            <person name="Pangilinan J."/>
            <person name="Riley R."/>
            <person name="Labutti K."/>
            <person name="Andreopoulos B."/>
            <person name="Lipzen A."/>
            <person name="Chen C."/>
            <person name="Yanf M."/>
            <person name="Daum C."/>
            <person name="Ng V."/>
            <person name="Clum A."/>
            <person name="Steindorff A."/>
            <person name="Ohm R."/>
            <person name="Martin F."/>
            <person name="Silar P."/>
            <person name="Natvig D."/>
            <person name="Lalanne C."/>
            <person name="Gautier V."/>
            <person name="Ament-Velasquez S.L."/>
            <person name="Kruys A."/>
            <person name="Hutchinson M.I."/>
            <person name="Powell A.J."/>
            <person name="Barry K."/>
            <person name="Miller A.N."/>
            <person name="Grigoriev I.V."/>
            <person name="Debuchy R."/>
            <person name="Gladieux P."/>
            <person name="Thoren M.H."/>
            <person name="Johannesson H."/>
        </authorList>
    </citation>
    <scope>NUCLEOTIDE SEQUENCE</scope>
    <source>
        <strain evidence="2">CBS 168.71</strain>
    </source>
</reference>
<evidence type="ECO:0000256" key="1">
    <source>
        <dbReference type="SAM" id="MobiDB-lite"/>
    </source>
</evidence>
<evidence type="ECO:0000313" key="3">
    <source>
        <dbReference type="Proteomes" id="UP001278766"/>
    </source>
</evidence>
<dbReference type="RefSeq" id="XP_062661766.1">
    <property type="nucleotide sequence ID" value="XM_062802107.1"/>
</dbReference>
<evidence type="ECO:0008006" key="4">
    <source>
        <dbReference type="Google" id="ProtNLM"/>
    </source>
</evidence>
<feature type="region of interest" description="Disordered" evidence="1">
    <location>
        <begin position="63"/>
        <end position="92"/>
    </location>
</feature>